<evidence type="ECO:0000313" key="2">
    <source>
        <dbReference type="Proteomes" id="UP001216579"/>
    </source>
</evidence>
<dbReference type="SUPFAM" id="SSF53335">
    <property type="entry name" value="S-adenosyl-L-methionine-dependent methyltransferases"/>
    <property type="match status" value="1"/>
</dbReference>
<comment type="caution">
    <text evidence="1">The sequence shown here is derived from an EMBL/GenBank/DDBJ whole genome shotgun (WGS) entry which is preliminary data.</text>
</comment>
<dbReference type="Gene3D" id="3.40.50.150">
    <property type="entry name" value="Vaccinia Virus protein VP39"/>
    <property type="match status" value="1"/>
</dbReference>
<dbReference type="GO" id="GO:0032259">
    <property type="term" value="P:methylation"/>
    <property type="evidence" value="ECO:0007669"/>
    <property type="project" value="UniProtKB-KW"/>
</dbReference>
<reference evidence="1 2" key="1">
    <citation type="submission" date="2023-03" db="EMBL/GenBank/DDBJ databases">
        <title>Draft genome sequence of Streptomyces sp. RB6PN23 isolated from peat swamp forest in Thailand.</title>
        <authorList>
            <person name="Klaysubun C."/>
            <person name="Duangmal K."/>
        </authorList>
    </citation>
    <scope>NUCLEOTIDE SEQUENCE [LARGE SCALE GENOMIC DNA]</scope>
    <source>
        <strain evidence="1 2">RB6PN23</strain>
    </source>
</reference>
<dbReference type="CDD" id="cd02440">
    <property type="entry name" value="AdoMet_MTases"/>
    <property type="match status" value="1"/>
</dbReference>
<dbReference type="EMBL" id="JARJBC010000005">
    <property type="protein sequence ID" value="MDF3289626.1"/>
    <property type="molecule type" value="Genomic_DNA"/>
</dbReference>
<dbReference type="Pfam" id="PF13489">
    <property type="entry name" value="Methyltransf_23"/>
    <property type="match status" value="1"/>
</dbReference>
<dbReference type="PANTHER" id="PTHR43861">
    <property type="entry name" value="TRANS-ACONITATE 2-METHYLTRANSFERASE-RELATED"/>
    <property type="match status" value="1"/>
</dbReference>
<proteinExistence type="predicted"/>
<keyword evidence="1" id="KW-0808">Transferase</keyword>
<sequence>MLRISATPPMPVRVLDPAGAEYHRAFQTFLASTDQKRVAEDQLSTVLRRLPHRRLFVDVGAGDGATTSRLARHFQRTLAIEPNADRHDALREACPAAELLPGTIAEAHPDTPADLVLCSDVLCHVPRRSWAETTHRMLDWLADGGELLVVLQNPDSDCQRLVRHFTGVHLDLAELRDELNGDGVVAEVETLTSHVQAGTLADVVVIAEFLLSMAPLDQLGPPDRRDLEVYVRRAFADYSGGFSFTCTQDFLRVRRAD</sequence>
<dbReference type="InterPro" id="IPR029063">
    <property type="entry name" value="SAM-dependent_MTases_sf"/>
</dbReference>
<keyword evidence="2" id="KW-1185">Reference proteome</keyword>
<dbReference type="GO" id="GO:0008168">
    <property type="term" value="F:methyltransferase activity"/>
    <property type="evidence" value="ECO:0007669"/>
    <property type="project" value="UniProtKB-KW"/>
</dbReference>
<name>A0ABT5ZIZ6_9ACTN</name>
<dbReference type="Proteomes" id="UP001216579">
    <property type="component" value="Unassembled WGS sequence"/>
</dbReference>
<accession>A0ABT5ZIZ6</accession>
<evidence type="ECO:0000313" key="1">
    <source>
        <dbReference type="EMBL" id="MDF3289626.1"/>
    </source>
</evidence>
<organism evidence="1 2">
    <name type="scientific">Streptomyces silvisoli</name>
    <dbReference type="NCBI Taxonomy" id="3034235"/>
    <lineage>
        <taxon>Bacteria</taxon>
        <taxon>Bacillati</taxon>
        <taxon>Actinomycetota</taxon>
        <taxon>Actinomycetes</taxon>
        <taxon>Kitasatosporales</taxon>
        <taxon>Streptomycetaceae</taxon>
        <taxon>Streptomyces</taxon>
    </lineage>
</organism>
<keyword evidence="1" id="KW-0489">Methyltransferase</keyword>
<gene>
    <name evidence="1" type="ORF">P3G67_10310</name>
</gene>
<protein>
    <submittedName>
        <fullName evidence="1">Class I SAM-dependent methyltransferase</fullName>
    </submittedName>
</protein>
<dbReference type="RefSeq" id="WP_276093154.1">
    <property type="nucleotide sequence ID" value="NZ_JARJBC010000005.1"/>
</dbReference>